<dbReference type="PANTHER" id="PTHR35498">
    <property type="entry name" value="PROTEIN LOW PSII ACCUMULATION 1, CHLOROPLASTIC"/>
    <property type="match status" value="1"/>
</dbReference>
<organism evidence="2">
    <name type="scientific">Hemiselmis andersenii</name>
    <name type="common">Cryptophyte alga</name>
    <dbReference type="NCBI Taxonomy" id="464988"/>
    <lineage>
        <taxon>Eukaryota</taxon>
        <taxon>Cryptophyceae</taxon>
        <taxon>Cryptomonadales</taxon>
        <taxon>Hemiselmidaceae</taxon>
        <taxon>Hemiselmis</taxon>
    </lineage>
</organism>
<proteinExistence type="predicted"/>
<sequence length="365" mass="39358">MLRNLALVVALAVGSDAFVTGPGALPSLPGYTGGGSQHLHKFCLRGAEGRAHAASITMMAGGKPEEKVKSPADVLITKTEKKERPRAAKRAAQKAKEKGISGDLRNKLLEEQSNPFRKFRQFFYLAAAGSASIGGFIAASRVVAALTGVQGVQPLEETVPNVAIDLGVVAAGVGLWIWEDRRGQETMETLKENTGIKNKLSGLEVELADGTTSSLRQLQGAYRPVLLAGTASEVTRSINLASRVGNDLKKNDMLLVPFFTDLDDDSGGWQAMKDSSSDGMWDSFLARPQGREAWKEWLLAEKAQVLQKNKEKSTNIDTKAFDKLLRVFVVRRDGKVGSRTVGPPAWPKLCASVAAQPERDQYGTP</sequence>
<dbReference type="Pfam" id="PF11998">
    <property type="entry name" value="DUF3493"/>
    <property type="match status" value="1"/>
</dbReference>
<dbReference type="InterPro" id="IPR021883">
    <property type="entry name" value="LPA1-like"/>
</dbReference>
<accession>A0A6T8J2I5</accession>
<gene>
    <name evidence="2" type="ORF">HAND1043_LOCUS6825</name>
</gene>
<name>A0A6T8J2I5_HEMAN</name>
<dbReference type="AlphaFoldDB" id="A0A6T8J2I5"/>
<feature type="chain" id="PRO_5030159784" evidence="1">
    <location>
        <begin position="18"/>
        <end position="365"/>
    </location>
</feature>
<keyword evidence="1" id="KW-0732">Signal</keyword>
<feature type="signal peptide" evidence="1">
    <location>
        <begin position="1"/>
        <end position="17"/>
    </location>
</feature>
<protein>
    <submittedName>
        <fullName evidence="2">Uncharacterized protein</fullName>
    </submittedName>
</protein>
<reference evidence="2" key="1">
    <citation type="submission" date="2021-01" db="EMBL/GenBank/DDBJ databases">
        <authorList>
            <person name="Corre E."/>
            <person name="Pelletier E."/>
            <person name="Niang G."/>
            <person name="Scheremetjew M."/>
            <person name="Finn R."/>
            <person name="Kale V."/>
            <person name="Holt S."/>
            <person name="Cochrane G."/>
            <person name="Meng A."/>
            <person name="Brown T."/>
            <person name="Cohen L."/>
        </authorList>
    </citation>
    <scope>NUCLEOTIDE SEQUENCE</scope>
    <source>
        <strain evidence="2">CCMP441</strain>
    </source>
</reference>
<dbReference type="PANTHER" id="PTHR35498:SF1">
    <property type="entry name" value="LOW PSII ACCUMULATION-LIKE PROTEIN"/>
    <property type="match status" value="1"/>
</dbReference>
<dbReference type="EMBL" id="HBFK01011313">
    <property type="protein sequence ID" value="CAD8740333.1"/>
    <property type="molecule type" value="Transcribed_RNA"/>
</dbReference>
<evidence type="ECO:0000313" key="2">
    <source>
        <dbReference type="EMBL" id="CAD8740333.1"/>
    </source>
</evidence>
<evidence type="ECO:0000256" key="1">
    <source>
        <dbReference type="SAM" id="SignalP"/>
    </source>
</evidence>